<keyword evidence="2" id="KW-0812">Transmembrane</keyword>
<feature type="region of interest" description="Disordered" evidence="1">
    <location>
        <begin position="1"/>
        <end position="68"/>
    </location>
</feature>
<keyword evidence="2" id="KW-1133">Transmembrane helix</keyword>
<feature type="compositionally biased region" description="Gly residues" evidence="1">
    <location>
        <begin position="38"/>
        <end position="55"/>
    </location>
</feature>
<proteinExistence type="predicted"/>
<keyword evidence="4" id="KW-1185">Reference proteome</keyword>
<accession>A0A7M5XCC8</accession>
<dbReference type="AlphaFoldDB" id="A0A7M5XCC8"/>
<keyword evidence="2" id="KW-0472">Membrane</keyword>
<feature type="transmembrane region" description="Helical" evidence="2">
    <location>
        <begin position="168"/>
        <end position="192"/>
    </location>
</feature>
<organism evidence="3 4">
    <name type="scientific">Clytia hemisphaerica</name>
    <dbReference type="NCBI Taxonomy" id="252671"/>
    <lineage>
        <taxon>Eukaryota</taxon>
        <taxon>Metazoa</taxon>
        <taxon>Cnidaria</taxon>
        <taxon>Hydrozoa</taxon>
        <taxon>Hydroidolina</taxon>
        <taxon>Leptothecata</taxon>
        <taxon>Obeliida</taxon>
        <taxon>Clytiidae</taxon>
        <taxon>Clytia</taxon>
    </lineage>
</organism>
<reference evidence="3" key="1">
    <citation type="submission" date="2021-01" db="UniProtKB">
        <authorList>
            <consortium name="EnsemblMetazoa"/>
        </authorList>
    </citation>
    <scope>IDENTIFICATION</scope>
</reference>
<sequence>KSQRLSNSNEDVSFGNQNEQVDDDDDEVYLRIRRSPKGGRGGGDRSSGGRSGRSGTGHSVISTGRTSVGRRAHFQSYVRSLPSYPNIKRRSVSSQFVNHRIVNPANVHRTSTNLRRINSRINNHRRLPNIPNRSNFRRRISSRLPNTNTRGRLNHPNYRDVEKKRSNISAGAIAGIVLGSLAGVLLIILGVFCCYRKRLLCFSA</sequence>
<evidence type="ECO:0000256" key="1">
    <source>
        <dbReference type="SAM" id="MobiDB-lite"/>
    </source>
</evidence>
<evidence type="ECO:0000313" key="4">
    <source>
        <dbReference type="Proteomes" id="UP000594262"/>
    </source>
</evidence>
<evidence type="ECO:0000256" key="2">
    <source>
        <dbReference type="SAM" id="Phobius"/>
    </source>
</evidence>
<name>A0A7M5XCC8_9CNID</name>
<feature type="compositionally biased region" description="Polar residues" evidence="1">
    <location>
        <begin position="1"/>
        <end position="15"/>
    </location>
</feature>
<protein>
    <submittedName>
        <fullName evidence="3">Uncharacterized protein</fullName>
    </submittedName>
</protein>
<dbReference type="EnsemblMetazoa" id="CLYHEMT021094.1">
    <property type="protein sequence ID" value="CLYHEMP021094.1"/>
    <property type="gene ID" value="CLYHEMG021094"/>
</dbReference>
<dbReference type="Proteomes" id="UP000594262">
    <property type="component" value="Unplaced"/>
</dbReference>
<evidence type="ECO:0000313" key="3">
    <source>
        <dbReference type="EnsemblMetazoa" id="CLYHEMP021094.1"/>
    </source>
</evidence>